<name>A0ACC2IZK3_9PEZI</name>
<organism evidence="1 2">
    <name type="scientific">Nemania bipapillata</name>
    <dbReference type="NCBI Taxonomy" id="110536"/>
    <lineage>
        <taxon>Eukaryota</taxon>
        <taxon>Fungi</taxon>
        <taxon>Dikarya</taxon>
        <taxon>Ascomycota</taxon>
        <taxon>Pezizomycotina</taxon>
        <taxon>Sordariomycetes</taxon>
        <taxon>Xylariomycetidae</taxon>
        <taxon>Xylariales</taxon>
        <taxon>Xylariaceae</taxon>
        <taxon>Nemania</taxon>
    </lineage>
</organism>
<sequence>MAQELTVLPKGIVHNRNSVYDDIAKYDVIPVELILKALKVFSTTSRELYDPTARRLENFWTRVLGGDRRYLSGKVIARLFRDISETSFVKLQSPHNRYEPRTLSSAAKADSSICITA</sequence>
<evidence type="ECO:0000313" key="1">
    <source>
        <dbReference type="EMBL" id="KAJ8120650.1"/>
    </source>
</evidence>
<protein>
    <submittedName>
        <fullName evidence="1">Uncharacterized protein</fullName>
    </submittedName>
</protein>
<comment type="caution">
    <text evidence="1">The sequence shown here is derived from an EMBL/GenBank/DDBJ whole genome shotgun (WGS) entry which is preliminary data.</text>
</comment>
<reference evidence="1" key="1">
    <citation type="submission" date="2022-11" db="EMBL/GenBank/DDBJ databases">
        <title>Genome Sequence of Nemania bipapillata.</title>
        <authorList>
            <person name="Buettner E."/>
        </authorList>
    </citation>
    <scope>NUCLEOTIDE SEQUENCE</scope>
    <source>
        <strain evidence="1">CP14</strain>
    </source>
</reference>
<dbReference type="EMBL" id="JAPESX010000574">
    <property type="protein sequence ID" value="KAJ8120650.1"/>
    <property type="molecule type" value="Genomic_DNA"/>
</dbReference>
<evidence type="ECO:0000313" key="2">
    <source>
        <dbReference type="Proteomes" id="UP001153334"/>
    </source>
</evidence>
<dbReference type="Proteomes" id="UP001153334">
    <property type="component" value="Unassembled WGS sequence"/>
</dbReference>
<gene>
    <name evidence="1" type="ORF">ONZ43_g2693</name>
</gene>
<accession>A0ACC2IZK3</accession>
<keyword evidence="2" id="KW-1185">Reference proteome</keyword>
<proteinExistence type="predicted"/>